<dbReference type="AlphaFoldDB" id="C7RGL9"/>
<dbReference type="OrthoDB" id="1150977at2"/>
<proteinExistence type="predicted"/>
<evidence type="ECO:0000313" key="2">
    <source>
        <dbReference type="Proteomes" id="UP000002294"/>
    </source>
</evidence>
<dbReference type="HOGENOM" id="CLU_2257860_0_0_9"/>
<protein>
    <submittedName>
        <fullName evidence="1">Uncharacterized protein</fullName>
    </submittedName>
</protein>
<keyword evidence="2" id="KW-1185">Reference proteome</keyword>
<organism evidence="1 2">
    <name type="scientific">Anaerococcus prevotii (strain ATCC 9321 / DSM 20548 / JCM 6508 / NCTC 11806 / PC1)</name>
    <name type="common">Peptostreptococcus prevotii</name>
    <name type="synonym">Peptococcus prevotii</name>
    <dbReference type="NCBI Taxonomy" id="525919"/>
    <lineage>
        <taxon>Bacteria</taxon>
        <taxon>Bacillati</taxon>
        <taxon>Bacillota</taxon>
        <taxon>Tissierellia</taxon>
        <taxon>Tissierellales</taxon>
        <taxon>Peptoniphilaceae</taxon>
        <taxon>Anaerococcus</taxon>
    </lineage>
</organism>
<name>C7RGL9_ANAPD</name>
<dbReference type="EMBL" id="CP001708">
    <property type="protein sequence ID" value="ACV28630.1"/>
    <property type="molecule type" value="Genomic_DNA"/>
</dbReference>
<sequence>MKTISVGLEWGSYSLQELDSKGFIVDDIGAEELGLDREFCEKIQKLQDLYDNLFLNNEKEFSYLGKEKPEEVKKIKDIYSDIFDELLDKLNDKFNFRVLELDI</sequence>
<accession>C7RGL9</accession>
<gene>
    <name evidence="1" type="ordered locus">Apre_0586</name>
</gene>
<evidence type="ECO:0000313" key="1">
    <source>
        <dbReference type="EMBL" id="ACV28630.1"/>
    </source>
</evidence>
<dbReference type="RefSeq" id="WP_015777541.1">
    <property type="nucleotide sequence ID" value="NC_013171.1"/>
</dbReference>
<reference evidence="1 2" key="1">
    <citation type="journal article" date="2009" name="Stand. Genomic Sci.">
        <title>Complete genome sequence of Anaerococcus prevotii type strain (PC1).</title>
        <authorList>
            <person name="Labutti K."/>
            <person name="Pukall R."/>
            <person name="Steenblock K."/>
            <person name="Glavina Del Rio T."/>
            <person name="Tice H."/>
            <person name="Copeland A."/>
            <person name="Cheng J.F."/>
            <person name="Lucas S."/>
            <person name="Chen F."/>
            <person name="Nolan M."/>
            <person name="Bruce D."/>
            <person name="Goodwin L."/>
            <person name="Pitluck S."/>
            <person name="Ivanova N."/>
            <person name="Mavromatis K."/>
            <person name="Ovchinnikova G."/>
            <person name="Pati A."/>
            <person name="Chen A."/>
            <person name="Palaniappan K."/>
            <person name="Land M."/>
            <person name="Hauser L."/>
            <person name="Chang Y.J."/>
            <person name="Jeffries C.D."/>
            <person name="Chain P."/>
            <person name="Saunders E."/>
            <person name="Brettin T."/>
            <person name="Detter J.C."/>
            <person name="Han C."/>
            <person name="Goker M."/>
            <person name="Bristow J."/>
            <person name="Eisen J.A."/>
            <person name="Markowitz V."/>
            <person name="Hugenholtz P."/>
            <person name="Kyrpides N.C."/>
            <person name="Klenk H.P."/>
            <person name="Lapidus A."/>
        </authorList>
    </citation>
    <scope>NUCLEOTIDE SEQUENCE [LARGE SCALE GENOMIC DNA]</scope>
    <source>
        <strain evidence="2">ATCC 9321 / DSM 20548 / JCM 6508 / NCTC 11806 / PC1</strain>
    </source>
</reference>
<dbReference type="KEGG" id="apr:Apre_0586"/>
<dbReference type="Proteomes" id="UP000002294">
    <property type="component" value="Chromosome"/>
</dbReference>